<accession>A0A0H1BNB6</accession>
<evidence type="ECO:0000313" key="3">
    <source>
        <dbReference type="EMBL" id="KLJ12815.1"/>
    </source>
</evidence>
<feature type="chain" id="PRO_5005199444" description="Nucleoside phosphorylase domain-containing protein" evidence="1">
    <location>
        <begin position="22"/>
        <end position="382"/>
    </location>
</feature>
<dbReference type="Gene3D" id="3.40.50.1580">
    <property type="entry name" value="Nucleoside phosphorylase domain"/>
    <property type="match status" value="1"/>
</dbReference>
<gene>
    <name evidence="3" type="ORF">EMPG_12182</name>
</gene>
<dbReference type="PANTHER" id="PTHR46082">
    <property type="entry name" value="ATP/GTP-BINDING PROTEIN-RELATED"/>
    <property type="match status" value="1"/>
</dbReference>
<feature type="signal peptide" evidence="1">
    <location>
        <begin position="1"/>
        <end position="21"/>
    </location>
</feature>
<sequence length="382" mass="42703">MASRRGFEIAIICALPLEAHAVKALFEAQLTDEENVNCDYGSNSVANFSKSRGDQNAYTTGRISHHDVVLVHMPGIGEIPAAAVAADLRRSFEEIKLALVVGICGGVPGNVHGNPDESFRKLMLGDVVIGKQVIQYDFGRQYPEGFKRKNDLENSLSRQNPEIRSFVAKLESKREELEQQLWEYIRSTFKFKPNEGSSAAGPLHELRDELMPPTYWHKHRNLDDCSDKKCQDDHGVCEEARSASCEQLKCDTNQPFTLRRGKPKRKPDIHFGTIASGNTVMKSGEVRDQLVAKENQNVIAFDMEGAGIWDYLPCVIVKGVCDYADSHKNKIWQGYASMTAAACAKVVLEQWPKKNPQQSLEDQASFHSYAPKTRILLFCAAE</sequence>
<keyword evidence="1" id="KW-0732">Signal</keyword>
<dbReference type="GO" id="GO:0009116">
    <property type="term" value="P:nucleoside metabolic process"/>
    <property type="evidence" value="ECO:0007669"/>
    <property type="project" value="InterPro"/>
</dbReference>
<name>A0A0H1BNB6_9EURO</name>
<dbReference type="PANTHER" id="PTHR46082:SF6">
    <property type="entry name" value="AAA+ ATPASE DOMAIN-CONTAINING PROTEIN-RELATED"/>
    <property type="match status" value="1"/>
</dbReference>
<dbReference type="InterPro" id="IPR000845">
    <property type="entry name" value="Nucleoside_phosphorylase_d"/>
</dbReference>
<dbReference type="STRING" id="2060906.A0A0H1BNB6"/>
<keyword evidence="4" id="KW-1185">Reference proteome</keyword>
<dbReference type="Pfam" id="PF01048">
    <property type="entry name" value="PNP_UDP_1"/>
    <property type="match status" value="1"/>
</dbReference>
<dbReference type="SUPFAM" id="SSF53167">
    <property type="entry name" value="Purine and uridine phosphorylases"/>
    <property type="match status" value="1"/>
</dbReference>
<dbReference type="AlphaFoldDB" id="A0A0H1BNB6"/>
<organism evidence="3 4">
    <name type="scientific">Blastomyces silverae</name>
    <dbReference type="NCBI Taxonomy" id="2060906"/>
    <lineage>
        <taxon>Eukaryota</taxon>
        <taxon>Fungi</taxon>
        <taxon>Dikarya</taxon>
        <taxon>Ascomycota</taxon>
        <taxon>Pezizomycotina</taxon>
        <taxon>Eurotiomycetes</taxon>
        <taxon>Eurotiomycetidae</taxon>
        <taxon>Onygenales</taxon>
        <taxon>Ajellomycetaceae</taxon>
        <taxon>Blastomyces</taxon>
    </lineage>
</organism>
<comment type="caution">
    <text evidence="3">The sequence shown here is derived from an EMBL/GenBank/DDBJ whole genome shotgun (WGS) entry which is preliminary data.</text>
</comment>
<dbReference type="InterPro" id="IPR053137">
    <property type="entry name" value="NLR-like"/>
</dbReference>
<dbReference type="Proteomes" id="UP000053573">
    <property type="component" value="Unassembled WGS sequence"/>
</dbReference>
<proteinExistence type="predicted"/>
<dbReference type="GO" id="GO:0003824">
    <property type="term" value="F:catalytic activity"/>
    <property type="evidence" value="ECO:0007669"/>
    <property type="project" value="InterPro"/>
</dbReference>
<dbReference type="EMBL" id="LDEV01000689">
    <property type="protein sequence ID" value="KLJ12815.1"/>
    <property type="molecule type" value="Genomic_DNA"/>
</dbReference>
<reference evidence="4" key="1">
    <citation type="journal article" date="2015" name="PLoS Genet.">
        <title>The dynamic genome and transcriptome of the human fungal pathogen Blastomyces and close relative Emmonsia.</title>
        <authorList>
            <person name="Munoz J.F."/>
            <person name="Gauthier G.M."/>
            <person name="Desjardins C.A."/>
            <person name="Gallo J.E."/>
            <person name="Holder J."/>
            <person name="Sullivan T.D."/>
            <person name="Marty A.J."/>
            <person name="Carmen J.C."/>
            <person name="Chen Z."/>
            <person name="Ding L."/>
            <person name="Gujja S."/>
            <person name="Magrini V."/>
            <person name="Misas E."/>
            <person name="Mitreva M."/>
            <person name="Priest M."/>
            <person name="Saif S."/>
            <person name="Whiston E.A."/>
            <person name="Young S."/>
            <person name="Zeng Q."/>
            <person name="Goldman W.E."/>
            <person name="Mardis E.R."/>
            <person name="Taylor J.W."/>
            <person name="McEwen J.G."/>
            <person name="Clay O.K."/>
            <person name="Klein B.S."/>
            <person name="Cuomo C.A."/>
        </authorList>
    </citation>
    <scope>NUCLEOTIDE SEQUENCE [LARGE SCALE GENOMIC DNA]</scope>
    <source>
        <strain evidence="4">UAMH 139</strain>
    </source>
</reference>
<protein>
    <recommendedName>
        <fullName evidence="2">Nucleoside phosphorylase domain-containing protein</fullName>
    </recommendedName>
</protein>
<evidence type="ECO:0000313" key="4">
    <source>
        <dbReference type="Proteomes" id="UP000053573"/>
    </source>
</evidence>
<feature type="domain" description="Nucleoside phosphorylase" evidence="2">
    <location>
        <begin position="8"/>
        <end position="144"/>
    </location>
</feature>
<evidence type="ECO:0000259" key="2">
    <source>
        <dbReference type="Pfam" id="PF01048"/>
    </source>
</evidence>
<evidence type="ECO:0000256" key="1">
    <source>
        <dbReference type="SAM" id="SignalP"/>
    </source>
</evidence>
<dbReference type="InterPro" id="IPR035994">
    <property type="entry name" value="Nucleoside_phosphorylase_sf"/>
</dbReference>
<dbReference type="OrthoDB" id="1658288at2759"/>